<evidence type="ECO:0000313" key="2">
    <source>
        <dbReference type="EMBL" id="GEX78883.1"/>
    </source>
</evidence>
<reference evidence="2" key="1">
    <citation type="journal article" date="2019" name="Sci. Rep.">
        <title>Draft genome of Tanacetum cinerariifolium, the natural source of mosquito coil.</title>
        <authorList>
            <person name="Yamashiro T."/>
            <person name="Shiraishi A."/>
            <person name="Satake H."/>
            <person name="Nakayama K."/>
        </authorList>
    </citation>
    <scope>NUCLEOTIDE SEQUENCE</scope>
</reference>
<comment type="caution">
    <text evidence="2">The sequence shown here is derived from an EMBL/GenBank/DDBJ whole genome shotgun (WGS) entry which is preliminary data.</text>
</comment>
<protein>
    <submittedName>
        <fullName evidence="2">Uncharacterized protein</fullName>
    </submittedName>
</protein>
<feature type="region of interest" description="Disordered" evidence="1">
    <location>
        <begin position="496"/>
        <end position="599"/>
    </location>
</feature>
<feature type="compositionally biased region" description="Polar residues" evidence="1">
    <location>
        <begin position="187"/>
        <end position="198"/>
    </location>
</feature>
<feature type="compositionally biased region" description="Basic and acidic residues" evidence="1">
    <location>
        <begin position="152"/>
        <end position="162"/>
    </location>
</feature>
<feature type="compositionally biased region" description="Acidic residues" evidence="1">
    <location>
        <begin position="219"/>
        <end position="236"/>
    </location>
</feature>
<feature type="region of interest" description="Disordered" evidence="1">
    <location>
        <begin position="115"/>
        <end position="166"/>
    </location>
</feature>
<dbReference type="EMBL" id="BKCJ010130153">
    <property type="protein sequence ID" value="GEX78883.1"/>
    <property type="molecule type" value="Genomic_DNA"/>
</dbReference>
<sequence>MYHKKNVDFAYLLWEDFMYQVEHKDAKKSNEMYYPWFTKIIINFFMTKDQYIPRRNKVNWHFSMDDHMFTTIKLVSRHQNTQQYGAILHVELTNEAIRNLESYKEYYAIASGAEPPKTKASVRKKQSSSDTTMPPPTATGKRLKTSVKVGKPAKEKQPDKSSKAKGLTELSKVALTEAEQIKLATKRSLTQTHISHASGTGADEGTGIIPGVLDVPTYEYDDEQTDSDNDDDEDNNEDSHGMNVEGDEGANEEDEANELYRDANINLEGRDVQMADVQTTQVIEDTHVTLISVNPEGQQQSSSMSSRFVSNMLNPSPDTSIDSIFESTLRVDVLVTTTAEPPLLSATTLPPPLIPNISHVQQTQALSPANVPSSSLQDLPNFGSLFGFDHRLKTLETNFSEFMQMNQFAKAISLIPGIVDKHFDHRMNEAVKVAVRLQSDRLRDEAQAENKDFLNKLDENIQKIIKEQVKEQVKVQVYKILPKIEKTINEQLEPEVLTRSSNSSKTSHLILDTYGDTVTLKRRRDDEDKDEEPSAGSNRGSKRRRAGKEPELTSTPKEKTSKTPGKSTEGFKSHHKTASQSAPAEEPLHTTQDLEEPAH</sequence>
<proteinExistence type="predicted"/>
<accession>A0A699HB34</accession>
<name>A0A699HB34_TANCI</name>
<evidence type="ECO:0000256" key="1">
    <source>
        <dbReference type="SAM" id="MobiDB-lite"/>
    </source>
</evidence>
<feature type="compositionally biased region" description="Acidic residues" evidence="1">
    <location>
        <begin position="245"/>
        <end position="255"/>
    </location>
</feature>
<organism evidence="2">
    <name type="scientific">Tanacetum cinerariifolium</name>
    <name type="common">Dalmatian daisy</name>
    <name type="synonym">Chrysanthemum cinerariifolium</name>
    <dbReference type="NCBI Taxonomy" id="118510"/>
    <lineage>
        <taxon>Eukaryota</taxon>
        <taxon>Viridiplantae</taxon>
        <taxon>Streptophyta</taxon>
        <taxon>Embryophyta</taxon>
        <taxon>Tracheophyta</taxon>
        <taxon>Spermatophyta</taxon>
        <taxon>Magnoliopsida</taxon>
        <taxon>eudicotyledons</taxon>
        <taxon>Gunneridae</taxon>
        <taxon>Pentapetalae</taxon>
        <taxon>asterids</taxon>
        <taxon>campanulids</taxon>
        <taxon>Asterales</taxon>
        <taxon>Asteraceae</taxon>
        <taxon>Asteroideae</taxon>
        <taxon>Anthemideae</taxon>
        <taxon>Anthemidinae</taxon>
        <taxon>Tanacetum</taxon>
    </lineage>
</organism>
<dbReference type="AlphaFoldDB" id="A0A699HB34"/>
<feature type="compositionally biased region" description="Polar residues" evidence="1">
    <location>
        <begin position="498"/>
        <end position="507"/>
    </location>
</feature>
<feature type="region of interest" description="Disordered" evidence="1">
    <location>
        <begin position="186"/>
        <end position="255"/>
    </location>
</feature>
<gene>
    <name evidence="2" type="ORF">Tci_350858</name>
</gene>
<feature type="compositionally biased region" description="Basic and acidic residues" evidence="1">
    <location>
        <begin position="547"/>
        <end position="561"/>
    </location>
</feature>